<evidence type="ECO:0000313" key="2">
    <source>
        <dbReference type="Proteomes" id="UP001302719"/>
    </source>
</evidence>
<dbReference type="Proteomes" id="UP001302719">
    <property type="component" value="Chromosome"/>
</dbReference>
<dbReference type="AlphaFoldDB" id="A0AA96GGL0"/>
<dbReference type="KEGG" id="nall:PP769_01780"/>
<proteinExistence type="predicted"/>
<sequence length="211" mass="22914">MKPPRGFSSGFILWPMFTMMKNFVLLLILAAATSGNFVWATSSAVDDLPDLTGGVVPVVQYKQLDPFSGNDILTSVSEVEYTVKVKNQTGHPLIADSLVLVVDSVLEISGKEIINRVRIEGSDGKTQDGKPFFRIPSSGPDLSPYGESESVTIRVTNPDFLRFYPPGVRVRGIRRSSEKAVKDLLETLVKKGLLSPEDAMQALESPSSGSP</sequence>
<keyword evidence="2" id="KW-1185">Reference proteome</keyword>
<dbReference type="RefSeq" id="WP_312644468.1">
    <property type="nucleotide sequence ID" value="NZ_CP116967.1"/>
</dbReference>
<evidence type="ECO:0000313" key="1">
    <source>
        <dbReference type="EMBL" id="WNM58518.1"/>
    </source>
</evidence>
<name>A0AA96GGL0_9BACT</name>
<gene>
    <name evidence="1" type="ORF">PP769_01780</name>
</gene>
<organism evidence="1 2">
    <name type="scientific">Candidatus Nitrospira allomarina</name>
    <dbReference type="NCBI Taxonomy" id="3020900"/>
    <lineage>
        <taxon>Bacteria</taxon>
        <taxon>Pseudomonadati</taxon>
        <taxon>Nitrospirota</taxon>
        <taxon>Nitrospiria</taxon>
        <taxon>Nitrospirales</taxon>
        <taxon>Nitrospiraceae</taxon>
        <taxon>Nitrospira</taxon>
    </lineage>
</organism>
<dbReference type="EMBL" id="CP116967">
    <property type="protein sequence ID" value="WNM58518.1"/>
    <property type="molecule type" value="Genomic_DNA"/>
</dbReference>
<accession>A0AA96GGL0</accession>
<reference evidence="1 2" key="1">
    <citation type="submission" date="2023-01" db="EMBL/GenBank/DDBJ databases">
        <title>Cultivation and genomic characterization of new, ubiquitous marine nitrite-oxidizing bacteria from the Nitrospirales.</title>
        <authorList>
            <person name="Mueller A.J."/>
            <person name="Daebeler A."/>
            <person name="Herbold C.W."/>
            <person name="Kirkegaard R.H."/>
            <person name="Daims H."/>
        </authorList>
    </citation>
    <scope>NUCLEOTIDE SEQUENCE [LARGE SCALE GENOMIC DNA]</scope>
    <source>
        <strain evidence="1 2">VA</strain>
    </source>
</reference>
<protein>
    <submittedName>
        <fullName evidence="1">Uncharacterized protein</fullName>
    </submittedName>
</protein>